<evidence type="ECO:0000259" key="7">
    <source>
        <dbReference type="Pfam" id="PF00460"/>
    </source>
</evidence>
<dbReference type="PANTHER" id="PTHR30435:SF2">
    <property type="entry name" value="FLAGELLAR BASAL-BODY ROD PROTEIN FLGC"/>
    <property type="match status" value="1"/>
</dbReference>
<dbReference type="InterPro" id="IPR001444">
    <property type="entry name" value="Flag_bb_rod_N"/>
</dbReference>
<proteinExistence type="inferred from homology"/>
<dbReference type="InterPro" id="IPR010930">
    <property type="entry name" value="Flg_bb/hook_C_dom"/>
</dbReference>
<comment type="similarity">
    <text evidence="2">Belongs to the flagella basal body rod proteins family.</text>
</comment>
<feature type="domain" description="Flagellar basal body rod protein N-terminal" evidence="7">
    <location>
        <begin position="7"/>
        <end position="34"/>
    </location>
</feature>
<evidence type="ECO:0000256" key="2">
    <source>
        <dbReference type="ARBA" id="ARBA00009677"/>
    </source>
</evidence>
<sequence length="148" mass="16093">MAFMSSMNIVGSGLTAQQMRLDVISENITNQNTTRTENGEAYRRKMVVMESQGEPSPFQQVLARARGESSATAGGVRVTEIVEDPSDFKLMYDPTHPDADEDGYVELPNVDLVKEMADAMAASQAYSANVTAFNVLKQIAARGLEIGK</sequence>
<comment type="caution">
    <text evidence="9">The sequence shown here is derived from an EMBL/GenBank/DDBJ whole genome shotgun (WGS) entry which is preliminary data.</text>
</comment>
<name>A0A9E2NR30_9FIRM</name>
<keyword evidence="9" id="KW-0282">Flagellum</keyword>
<keyword evidence="4 6" id="KW-0975">Bacterial flagellum</keyword>
<dbReference type="GO" id="GO:0030694">
    <property type="term" value="C:bacterial-type flagellum basal body, rod"/>
    <property type="evidence" value="ECO:0007669"/>
    <property type="project" value="UniProtKB-UniRule"/>
</dbReference>
<keyword evidence="9" id="KW-0969">Cilium</keyword>
<evidence type="ECO:0000259" key="8">
    <source>
        <dbReference type="Pfam" id="PF06429"/>
    </source>
</evidence>
<reference evidence="9" key="1">
    <citation type="journal article" date="2021" name="PeerJ">
        <title>Extensive microbial diversity within the chicken gut microbiome revealed by metagenomics and culture.</title>
        <authorList>
            <person name="Gilroy R."/>
            <person name="Ravi A."/>
            <person name="Getino M."/>
            <person name="Pursley I."/>
            <person name="Horton D.L."/>
            <person name="Alikhan N.F."/>
            <person name="Baker D."/>
            <person name="Gharbi K."/>
            <person name="Hall N."/>
            <person name="Watson M."/>
            <person name="Adriaenssens E.M."/>
            <person name="Foster-Nyarko E."/>
            <person name="Jarju S."/>
            <person name="Secka A."/>
            <person name="Antonio M."/>
            <person name="Oren A."/>
            <person name="Chaudhuri R.R."/>
            <person name="La Ragione R."/>
            <person name="Hildebrand F."/>
            <person name="Pallen M.J."/>
        </authorList>
    </citation>
    <scope>NUCLEOTIDE SEQUENCE</scope>
    <source>
        <strain evidence="9">742</strain>
    </source>
</reference>
<protein>
    <recommendedName>
        <fullName evidence="3 6">Flagellar basal-body rod protein FlgC</fullName>
    </recommendedName>
</protein>
<reference evidence="9" key="2">
    <citation type="submission" date="2021-04" db="EMBL/GenBank/DDBJ databases">
        <authorList>
            <person name="Gilroy R."/>
        </authorList>
    </citation>
    <scope>NUCLEOTIDE SEQUENCE</scope>
    <source>
        <strain evidence="9">742</strain>
    </source>
</reference>
<comment type="subcellular location">
    <subcellularLocation>
        <location evidence="1 6">Bacterial flagellum basal body</location>
    </subcellularLocation>
</comment>
<dbReference type="GO" id="GO:0071978">
    <property type="term" value="P:bacterial-type flagellum-dependent swarming motility"/>
    <property type="evidence" value="ECO:0007669"/>
    <property type="project" value="TreeGrafter"/>
</dbReference>
<evidence type="ECO:0000256" key="5">
    <source>
        <dbReference type="ARBA" id="ARBA00025933"/>
    </source>
</evidence>
<gene>
    <name evidence="9" type="primary">flgC</name>
    <name evidence="9" type="ORF">H9864_07565</name>
</gene>
<dbReference type="Proteomes" id="UP000824178">
    <property type="component" value="Unassembled WGS sequence"/>
</dbReference>
<evidence type="ECO:0000256" key="6">
    <source>
        <dbReference type="RuleBase" id="RU362062"/>
    </source>
</evidence>
<dbReference type="Pfam" id="PF00460">
    <property type="entry name" value="Flg_bb_rod"/>
    <property type="match status" value="1"/>
</dbReference>
<comment type="subunit">
    <text evidence="5 6">The basal body constitutes a major portion of the flagellar organelle and consists of four rings (L,P,S, and M) mounted on a central rod. The rod consists of about 26 subunits of FlgG in the distal portion, and FlgB, FlgC and FlgF are thought to build up the proximal portion of the rod with about 6 subunits each.</text>
</comment>
<keyword evidence="9" id="KW-0966">Cell projection</keyword>
<dbReference type="PANTHER" id="PTHR30435">
    <property type="entry name" value="FLAGELLAR PROTEIN"/>
    <property type="match status" value="1"/>
</dbReference>
<feature type="domain" description="Flagellar basal-body/hook protein C-terminal" evidence="8">
    <location>
        <begin position="102"/>
        <end position="144"/>
    </location>
</feature>
<dbReference type="InterPro" id="IPR006299">
    <property type="entry name" value="FlgC"/>
</dbReference>
<dbReference type="AlphaFoldDB" id="A0A9E2NR30"/>
<evidence type="ECO:0000313" key="10">
    <source>
        <dbReference type="Proteomes" id="UP000824178"/>
    </source>
</evidence>
<evidence type="ECO:0000256" key="3">
    <source>
        <dbReference type="ARBA" id="ARBA00017941"/>
    </source>
</evidence>
<dbReference type="Pfam" id="PF06429">
    <property type="entry name" value="Flg_bbr_C"/>
    <property type="match status" value="1"/>
</dbReference>
<evidence type="ECO:0000313" key="9">
    <source>
        <dbReference type="EMBL" id="MBU3820208.1"/>
    </source>
</evidence>
<evidence type="ECO:0000256" key="1">
    <source>
        <dbReference type="ARBA" id="ARBA00004117"/>
    </source>
</evidence>
<dbReference type="NCBIfam" id="TIGR01395">
    <property type="entry name" value="FlgC"/>
    <property type="match status" value="1"/>
</dbReference>
<evidence type="ECO:0000256" key="4">
    <source>
        <dbReference type="ARBA" id="ARBA00023143"/>
    </source>
</evidence>
<organism evidence="9 10">
    <name type="scientific">Candidatus Faecalibacterium intestinavium</name>
    <dbReference type="NCBI Taxonomy" id="2838580"/>
    <lineage>
        <taxon>Bacteria</taxon>
        <taxon>Bacillati</taxon>
        <taxon>Bacillota</taxon>
        <taxon>Clostridia</taxon>
        <taxon>Eubacteriales</taxon>
        <taxon>Oscillospiraceae</taxon>
        <taxon>Faecalibacterium</taxon>
    </lineage>
</organism>
<dbReference type="EMBL" id="JAHLFH010000159">
    <property type="protein sequence ID" value="MBU3820208.1"/>
    <property type="molecule type" value="Genomic_DNA"/>
</dbReference>
<accession>A0A9E2NR30</accession>